<dbReference type="InterPro" id="IPR003777">
    <property type="entry name" value="XdhC_CoxI"/>
</dbReference>
<dbReference type="InterPro" id="IPR052698">
    <property type="entry name" value="MoCofactor_Util/Proc"/>
</dbReference>
<dbReference type="PANTHER" id="PTHR30388">
    <property type="entry name" value="ALDEHYDE OXIDOREDUCTASE MOLYBDENUM COFACTOR ASSEMBLY PROTEIN"/>
    <property type="match status" value="1"/>
</dbReference>
<sequence>MSANPALERRMADLSAGQVPFVKATVVRALHPTSAQPGDIALVLEDGRIEGFVGGVCAEATVRVQALRLLRSGESLLLRITPDAPDAPQEEGEAGTLLVANPCLSGGELEIFLEPLRPAPVVLVLGDTPIGRSLVALGAALGYDLRAVAEDLTAAELSGVAAVVVASHGRQEEGLLTRAAQAEVPYVALVASRRRGVAVLDDLDLTAEQRDRIHTPAGLWIGARTPGEIAVSILAELVASRHALSVHTEEADAGPAPAPTEPRTALDPVCGMTVAVVGDTPYSDGRGHRHWFCSTGCRDRFEAEAAQPPGVP</sequence>
<dbReference type="RefSeq" id="WP_344441026.1">
    <property type="nucleotide sequence ID" value="NZ_BAAALF010000026.1"/>
</dbReference>
<proteinExistence type="predicted"/>
<dbReference type="InterPro" id="IPR011017">
    <property type="entry name" value="TRASH_dom"/>
</dbReference>
<gene>
    <name evidence="2" type="ORF">GCM10009665_20810</name>
</gene>
<dbReference type="Gene3D" id="3.40.50.720">
    <property type="entry name" value="NAD(P)-binding Rossmann-like Domain"/>
    <property type="match status" value="1"/>
</dbReference>
<feature type="domain" description="TRASH" evidence="1">
    <location>
        <begin position="267"/>
        <end position="305"/>
    </location>
</feature>
<dbReference type="PANTHER" id="PTHR30388:SF4">
    <property type="entry name" value="MOLYBDENUM COFACTOR INSERTION CHAPERONE PAOD"/>
    <property type="match status" value="1"/>
</dbReference>
<dbReference type="EMBL" id="BAAALF010000026">
    <property type="protein sequence ID" value="GAA1230251.1"/>
    <property type="molecule type" value="Genomic_DNA"/>
</dbReference>
<comment type="caution">
    <text evidence="2">The sequence shown here is derived from an EMBL/GenBank/DDBJ whole genome shotgun (WGS) entry which is preliminary data.</text>
</comment>
<evidence type="ECO:0000259" key="1">
    <source>
        <dbReference type="SMART" id="SM00746"/>
    </source>
</evidence>
<accession>A0ABN1W1H9</accession>
<reference evidence="2 3" key="1">
    <citation type="journal article" date="2019" name="Int. J. Syst. Evol. Microbiol.">
        <title>The Global Catalogue of Microorganisms (GCM) 10K type strain sequencing project: providing services to taxonomists for standard genome sequencing and annotation.</title>
        <authorList>
            <consortium name="The Broad Institute Genomics Platform"/>
            <consortium name="The Broad Institute Genome Sequencing Center for Infectious Disease"/>
            <person name="Wu L."/>
            <person name="Ma J."/>
        </authorList>
    </citation>
    <scope>NUCLEOTIDE SEQUENCE [LARGE SCALE GENOMIC DNA]</scope>
    <source>
        <strain evidence="2 3">JCM 13004</strain>
    </source>
</reference>
<keyword evidence="3" id="KW-1185">Reference proteome</keyword>
<name>A0ABN1W1H9_9ACTN</name>
<dbReference type="InterPro" id="IPR027051">
    <property type="entry name" value="XdhC_Rossmann_dom"/>
</dbReference>
<evidence type="ECO:0000313" key="3">
    <source>
        <dbReference type="Proteomes" id="UP001500037"/>
    </source>
</evidence>
<dbReference type="Pfam" id="PF13478">
    <property type="entry name" value="XdhC_C"/>
    <property type="match status" value="1"/>
</dbReference>
<organism evidence="2 3">
    <name type="scientific">Kitasatospora nipponensis</name>
    <dbReference type="NCBI Taxonomy" id="258049"/>
    <lineage>
        <taxon>Bacteria</taxon>
        <taxon>Bacillati</taxon>
        <taxon>Actinomycetota</taxon>
        <taxon>Actinomycetes</taxon>
        <taxon>Kitasatosporales</taxon>
        <taxon>Streptomycetaceae</taxon>
        <taxon>Kitasatospora</taxon>
    </lineage>
</organism>
<dbReference type="Pfam" id="PF02625">
    <property type="entry name" value="XdhC_CoxI"/>
    <property type="match status" value="1"/>
</dbReference>
<protein>
    <submittedName>
        <fullName evidence="2">XdhC family protein</fullName>
    </submittedName>
</protein>
<dbReference type="SMART" id="SM00746">
    <property type="entry name" value="TRASH"/>
    <property type="match status" value="1"/>
</dbReference>
<dbReference type="Proteomes" id="UP001500037">
    <property type="component" value="Unassembled WGS sequence"/>
</dbReference>
<evidence type="ECO:0000313" key="2">
    <source>
        <dbReference type="EMBL" id="GAA1230251.1"/>
    </source>
</evidence>